<evidence type="ECO:0000313" key="2">
    <source>
        <dbReference type="EMBL" id="ABP47887.1"/>
    </source>
</evidence>
<gene>
    <name evidence="2" type="ordered locus">Mflv_5426</name>
</gene>
<dbReference type="KEGG" id="mgi:Mflv_5426"/>
<sequence>MGKGARIRRERAAKRERDGSKGSLSTTAGGAGRAGSIPPWATPPGGSGGGNGDPISQLMGVLGAQGQLMVAGRVGCTPLSVDERCAVLAGVGLYDVLETVSRLQGQWDLAYTTTQRVDVVERDFLAGGGSGGVCEAALNRAIIYNDRLVAPRATAQLQREIIECASPDPAAPPIDRNSLVHLLLSILSEQESDPEFAGDVPTDEEIARLQRKLPKMGLEETHEFARPHIQKEIASSLFNQPLKYEIALSNTYDLWFTEWAPRSNTKGLGETPAEAFKIATGVELLEVMRLGARIIERNSGTAQVRFTRQELLADGAAASAIDLLFATMARSLEPYRDELKGDRRRGAIGNQRYTLTRFPFLAVNDDTFVLLRRQWVIDRLCGSQLYFEAWASFSTASLRNRFKTAICDAFEVFVGGILHRIFDKCPHLTTIVDEHEMQAAWTTKDTPSVCDWMIFGNEHCVVIDATNHAVKDKAAQGLATWDEYSDEIEQIFADASEGKFGQLLSTIDLVRTHGGWGNEKVGTTTMYVPLVVVPDAGVVNGLLTQFDINVRGHKVFKHLSPQVYAPGIVPISDLQLLEGMADAGATWGNNPNMMELIANWRAKASKYGMASLQLYLLSSGFPFLPLSHHIIKNSAKVMSLLLDAG</sequence>
<keyword evidence="2" id="KW-0614">Plasmid</keyword>
<protein>
    <submittedName>
        <fullName evidence="2">Uncharacterized protein</fullName>
    </submittedName>
</protein>
<feature type="region of interest" description="Disordered" evidence="1">
    <location>
        <begin position="1"/>
        <end position="54"/>
    </location>
</feature>
<dbReference type="OrthoDB" id="4549539at2"/>
<feature type="compositionally biased region" description="Basic residues" evidence="1">
    <location>
        <begin position="1"/>
        <end position="12"/>
    </location>
</feature>
<dbReference type="HOGENOM" id="CLU_422631_0_0_11"/>
<organism evidence="2">
    <name type="scientific">Mycolicibacterium gilvum (strain PYR-GCK)</name>
    <name type="common">Mycobacterium gilvum (strain PYR-GCK)</name>
    <dbReference type="NCBI Taxonomy" id="350054"/>
    <lineage>
        <taxon>Bacteria</taxon>
        <taxon>Bacillati</taxon>
        <taxon>Actinomycetota</taxon>
        <taxon>Actinomycetes</taxon>
        <taxon>Mycobacteriales</taxon>
        <taxon>Mycobacteriaceae</taxon>
        <taxon>Mycolicibacterium</taxon>
    </lineage>
</organism>
<accession>A4TG55</accession>
<name>A4TG55_MYCGI</name>
<dbReference type="EMBL" id="CP000657">
    <property type="protein sequence ID" value="ABP47887.1"/>
    <property type="molecule type" value="Genomic_DNA"/>
</dbReference>
<evidence type="ECO:0000256" key="1">
    <source>
        <dbReference type="SAM" id="MobiDB-lite"/>
    </source>
</evidence>
<proteinExistence type="predicted"/>
<feature type="compositionally biased region" description="Low complexity" evidence="1">
    <location>
        <begin position="21"/>
        <end position="39"/>
    </location>
</feature>
<reference evidence="2" key="1">
    <citation type="submission" date="2007-04" db="EMBL/GenBank/DDBJ databases">
        <title>Complete sequence of plasmid1 pMFLV01 of Mycobacterium gilvum PYR-GCK.</title>
        <authorList>
            <consortium name="US DOE Joint Genome Institute"/>
            <person name="Copeland A."/>
            <person name="Lucas S."/>
            <person name="Lapidus A."/>
            <person name="Barry K."/>
            <person name="Detter J.C."/>
            <person name="Glavina del Rio T."/>
            <person name="Hammon N."/>
            <person name="Israni S."/>
            <person name="Dalin E."/>
            <person name="Tice H."/>
            <person name="Pitluck S."/>
            <person name="Chain P."/>
            <person name="Malfatti S."/>
            <person name="Shin M."/>
            <person name="Vergez L."/>
            <person name="Schmutz J."/>
            <person name="Larimer F."/>
            <person name="Land M."/>
            <person name="Hauser L."/>
            <person name="Kyrpides N."/>
            <person name="Mikhailova N."/>
            <person name="Miller C."/>
            <person name="Richardson P."/>
        </authorList>
    </citation>
    <scope>NUCLEOTIDE SEQUENCE</scope>
    <source>
        <strain evidence="2">PYR-GCK</strain>
        <plasmid evidence="2">pMFLV01</plasmid>
    </source>
</reference>
<dbReference type="AlphaFoldDB" id="A4TG55"/>
<geneLocation type="plasmid" evidence="2">
    <name>pMFLV01</name>
</geneLocation>